<feature type="region of interest" description="Disordered" evidence="1">
    <location>
        <begin position="263"/>
        <end position="282"/>
    </location>
</feature>
<reference evidence="3 4" key="1">
    <citation type="submission" date="2025-05" db="UniProtKB">
        <authorList>
            <consortium name="RefSeq"/>
        </authorList>
    </citation>
    <scope>IDENTIFICATION</scope>
</reference>
<evidence type="ECO:0000313" key="3">
    <source>
        <dbReference type="RefSeq" id="XP_036670639.3"/>
    </source>
</evidence>
<evidence type="ECO:0000256" key="1">
    <source>
        <dbReference type="SAM" id="MobiDB-lite"/>
    </source>
</evidence>
<feature type="region of interest" description="Disordered" evidence="1">
    <location>
        <begin position="289"/>
        <end position="317"/>
    </location>
</feature>
<feature type="region of interest" description="Disordered" evidence="1">
    <location>
        <begin position="163"/>
        <end position="235"/>
    </location>
</feature>
<proteinExistence type="predicted"/>
<dbReference type="AlphaFoldDB" id="A0AB40A309"/>
<feature type="compositionally biased region" description="Polar residues" evidence="1">
    <location>
        <begin position="291"/>
        <end position="301"/>
    </location>
</feature>
<evidence type="ECO:0000313" key="4">
    <source>
        <dbReference type="RefSeq" id="XP_070852536.1"/>
    </source>
</evidence>
<sequence>MLSVQTAGCAGMERLGVPTRTSLSSPPDDRDQFRCRMRVDALQARELLAVRGETVIRGAGNNQQQHHLHHSSISSSNKQQHSHHQQQRMTTPSTHNSGGGGGAGGGGAGGDHHHHQLSSSSNNNYSISSNVARGGIEATTLKYGNTGSGSGCYKGDCGNSSSGSSCSSLQSHSNDHHQHYQYQLQQQQTPRCPHHVPLPDSEYGQDRHLQIRSSYQQSEITRSYTKPPPNKTVRDVPEQISAGGCGVSSSSYRLTTLQAASSTYTPSGVSVSASSSSSKSKPNAITKFFSRISSPKSPPSCTMSSMATASPPSSVSMSSSASSLASSACVSTSSSASSLAAVPLPTLPVSNASLLKSTACGYGTNPSGTHIYAGLGPSTQLLTSLGTGTSGNCSPERIPTPPLSVSVPIGAGLQPLRSSSSSGSSSSTASLPAVETSTTTATTQSSFATGATGDLPLTTMSRNNSNSSMMSCHCSCNSRNCSHCAANS</sequence>
<name>A0AB40A309_DROSZ</name>
<dbReference type="GeneID" id="108014683"/>
<feature type="region of interest" description="Disordered" evidence="1">
    <location>
        <begin position="62"/>
        <end position="126"/>
    </location>
</feature>
<gene>
    <name evidence="3 4" type="primary">LOC108014683</name>
</gene>
<feature type="compositionally biased region" description="Low complexity" evidence="1">
    <location>
        <begin position="418"/>
        <end position="427"/>
    </location>
</feature>
<keyword evidence="2" id="KW-1185">Reference proteome</keyword>
<feature type="compositionally biased region" description="Low complexity" evidence="1">
    <location>
        <begin position="436"/>
        <end position="452"/>
    </location>
</feature>
<accession>A0AB40A309</accession>
<feature type="compositionally biased region" description="Low complexity" evidence="1">
    <location>
        <begin position="302"/>
        <end position="317"/>
    </location>
</feature>
<feature type="region of interest" description="Disordered" evidence="1">
    <location>
        <begin position="386"/>
        <end position="462"/>
    </location>
</feature>
<evidence type="ECO:0000313" key="2">
    <source>
        <dbReference type="Proteomes" id="UP001652628"/>
    </source>
</evidence>
<feature type="compositionally biased region" description="Low complexity" evidence="1">
    <location>
        <begin position="267"/>
        <end position="281"/>
    </location>
</feature>
<dbReference type="RefSeq" id="XP_036670639.3">
    <property type="nucleotide sequence ID" value="XM_036814744.3"/>
</dbReference>
<organism evidence="2 3">
    <name type="scientific">Drosophila suzukii</name>
    <name type="common">Spotted-wing drosophila fruit fly</name>
    <dbReference type="NCBI Taxonomy" id="28584"/>
    <lineage>
        <taxon>Eukaryota</taxon>
        <taxon>Metazoa</taxon>
        <taxon>Ecdysozoa</taxon>
        <taxon>Arthropoda</taxon>
        <taxon>Hexapoda</taxon>
        <taxon>Insecta</taxon>
        <taxon>Pterygota</taxon>
        <taxon>Neoptera</taxon>
        <taxon>Endopterygota</taxon>
        <taxon>Diptera</taxon>
        <taxon>Brachycera</taxon>
        <taxon>Muscomorpha</taxon>
        <taxon>Ephydroidea</taxon>
        <taxon>Drosophilidae</taxon>
        <taxon>Drosophila</taxon>
        <taxon>Sophophora</taxon>
    </lineage>
</organism>
<feature type="region of interest" description="Disordered" evidence="1">
    <location>
        <begin position="1"/>
        <end position="32"/>
    </location>
</feature>
<feature type="compositionally biased region" description="Gly residues" evidence="1">
    <location>
        <begin position="97"/>
        <end position="109"/>
    </location>
</feature>
<protein>
    <submittedName>
        <fullName evidence="3 4">Uncharacterized protein</fullName>
    </submittedName>
</protein>
<dbReference type="RefSeq" id="XP_070852536.1">
    <property type="nucleotide sequence ID" value="XM_070996435.1"/>
</dbReference>
<feature type="compositionally biased region" description="Polar residues" evidence="1">
    <location>
        <begin position="211"/>
        <end position="224"/>
    </location>
</feature>
<dbReference type="Proteomes" id="UP001652628">
    <property type="component" value="Chromosome 3"/>
</dbReference>
<feature type="compositionally biased region" description="Low complexity" evidence="1">
    <location>
        <begin position="163"/>
        <end position="172"/>
    </location>
</feature>